<feature type="domain" description="HTH cro/C1-type" evidence="1">
    <location>
        <begin position="74"/>
        <end position="122"/>
    </location>
</feature>
<dbReference type="SMART" id="SM00530">
    <property type="entry name" value="HTH_XRE"/>
    <property type="match status" value="1"/>
</dbReference>
<dbReference type="CDD" id="cd00093">
    <property type="entry name" value="HTH_XRE"/>
    <property type="match status" value="1"/>
</dbReference>
<dbReference type="SUPFAM" id="SSF47413">
    <property type="entry name" value="lambda repressor-like DNA-binding domains"/>
    <property type="match status" value="1"/>
</dbReference>
<name>A0A512RLV4_9BACT</name>
<gene>
    <name evidence="2" type="ORF">CCY01nite_29430</name>
</gene>
<comment type="caution">
    <text evidence="2">The sequence shown here is derived from an EMBL/GenBank/DDBJ whole genome shotgun (WGS) entry which is preliminary data.</text>
</comment>
<dbReference type="PROSITE" id="PS50943">
    <property type="entry name" value="HTH_CROC1"/>
    <property type="match status" value="1"/>
</dbReference>
<dbReference type="RefSeq" id="WP_378214044.1">
    <property type="nucleotide sequence ID" value="NZ_JBHUOY010000001.1"/>
</dbReference>
<protein>
    <recommendedName>
        <fullName evidence="1">HTH cro/C1-type domain-containing protein</fullName>
    </recommendedName>
</protein>
<dbReference type="EMBL" id="BKAU01000002">
    <property type="protein sequence ID" value="GEP96683.1"/>
    <property type="molecule type" value="Genomic_DNA"/>
</dbReference>
<evidence type="ECO:0000313" key="2">
    <source>
        <dbReference type="EMBL" id="GEP96683.1"/>
    </source>
</evidence>
<evidence type="ECO:0000259" key="1">
    <source>
        <dbReference type="PROSITE" id="PS50943"/>
    </source>
</evidence>
<reference evidence="2 3" key="1">
    <citation type="submission" date="2019-07" db="EMBL/GenBank/DDBJ databases">
        <title>Whole genome shotgun sequence of Chitinophaga cymbidii NBRC 109752.</title>
        <authorList>
            <person name="Hosoyama A."/>
            <person name="Uohara A."/>
            <person name="Ohji S."/>
            <person name="Ichikawa N."/>
        </authorList>
    </citation>
    <scope>NUCLEOTIDE SEQUENCE [LARGE SCALE GENOMIC DNA]</scope>
    <source>
        <strain evidence="2 3">NBRC 109752</strain>
    </source>
</reference>
<dbReference type="InterPro" id="IPR010982">
    <property type="entry name" value="Lambda_DNA-bd_dom_sf"/>
</dbReference>
<dbReference type="Proteomes" id="UP000321436">
    <property type="component" value="Unassembled WGS sequence"/>
</dbReference>
<accession>A0A512RLV4</accession>
<keyword evidence="3" id="KW-1185">Reference proteome</keyword>
<proteinExistence type="predicted"/>
<organism evidence="2 3">
    <name type="scientific">Chitinophaga cymbidii</name>
    <dbReference type="NCBI Taxonomy" id="1096750"/>
    <lineage>
        <taxon>Bacteria</taxon>
        <taxon>Pseudomonadati</taxon>
        <taxon>Bacteroidota</taxon>
        <taxon>Chitinophagia</taxon>
        <taxon>Chitinophagales</taxon>
        <taxon>Chitinophagaceae</taxon>
        <taxon>Chitinophaga</taxon>
    </lineage>
</organism>
<dbReference type="InterPro" id="IPR001387">
    <property type="entry name" value="Cro/C1-type_HTH"/>
</dbReference>
<sequence length="126" mass="14280">MMKHQISSKKAYHETMITIYKLMDKGEENLKPEELKKLSAMVVAAEKYEDEVLGLKPQKEPGSIAEAVELKMFEKKMSQSRLAEELGLAKSKLSELLSGKRKPDVPFLKSLYKVLKIDAGFLLEHA</sequence>
<dbReference type="AlphaFoldDB" id="A0A512RLV4"/>
<dbReference type="Pfam" id="PF01381">
    <property type="entry name" value="HTH_3"/>
    <property type="match status" value="1"/>
</dbReference>
<evidence type="ECO:0000313" key="3">
    <source>
        <dbReference type="Proteomes" id="UP000321436"/>
    </source>
</evidence>
<dbReference type="GO" id="GO:0003677">
    <property type="term" value="F:DNA binding"/>
    <property type="evidence" value="ECO:0007669"/>
    <property type="project" value="InterPro"/>
</dbReference>
<dbReference type="Gene3D" id="1.10.260.40">
    <property type="entry name" value="lambda repressor-like DNA-binding domains"/>
    <property type="match status" value="1"/>
</dbReference>